<feature type="compositionally biased region" description="Basic and acidic residues" evidence="1">
    <location>
        <begin position="140"/>
        <end position="154"/>
    </location>
</feature>
<evidence type="ECO:0000313" key="2">
    <source>
        <dbReference type="EMBL" id="KAK6977410.1"/>
    </source>
</evidence>
<organism evidence="2 3">
    <name type="scientific">Favolaschia claudopus</name>
    <dbReference type="NCBI Taxonomy" id="2862362"/>
    <lineage>
        <taxon>Eukaryota</taxon>
        <taxon>Fungi</taxon>
        <taxon>Dikarya</taxon>
        <taxon>Basidiomycota</taxon>
        <taxon>Agaricomycotina</taxon>
        <taxon>Agaricomycetes</taxon>
        <taxon>Agaricomycetidae</taxon>
        <taxon>Agaricales</taxon>
        <taxon>Marasmiineae</taxon>
        <taxon>Mycenaceae</taxon>
        <taxon>Favolaschia</taxon>
    </lineage>
</organism>
<name>A0AAV9ZCJ5_9AGAR</name>
<dbReference type="Proteomes" id="UP001362999">
    <property type="component" value="Unassembled WGS sequence"/>
</dbReference>
<reference evidence="2 3" key="1">
    <citation type="journal article" date="2024" name="J Genomics">
        <title>Draft genome sequencing and assembly of Favolaschia claudopus CIRM-BRFM 2984 isolated from oak limbs.</title>
        <authorList>
            <person name="Navarro D."/>
            <person name="Drula E."/>
            <person name="Chaduli D."/>
            <person name="Cazenave R."/>
            <person name="Ahrendt S."/>
            <person name="Wang J."/>
            <person name="Lipzen A."/>
            <person name="Daum C."/>
            <person name="Barry K."/>
            <person name="Grigoriev I.V."/>
            <person name="Favel A."/>
            <person name="Rosso M.N."/>
            <person name="Martin F."/>
        </authorList>
    </citation>
    <scope>NUCLEOTIDE SEQUENCE [LARGE SCALE GENOMIC DNA]</scope>
    <source>
        <strain evidence="2 3">CIRM-BRFM 2984</strain>
    </source>
</reference>
<sequence length="243" mass="27670">MLCPRCAARARSLPIAPASPFPPNIPGHDRSPCFRMLRPSSPPREPRRRACEYRQMLGHFYCYTNNSRPLPPYFIEIYLTLTLRCKEFIARVRGAGEERCQITDRLDGAPEIPFDYDPGKSSSESDASEKLDYDSGSESDWEHNTTSKDGHDMSDALDSNEGEDITSNIEFISFDETGDWIDAPLPQVPTWDSNGPNFQTLPLNFTGDAGNEVTSDSRKRRAEDDDWEYKSADRAKRMRLIEY</sequence>
<accession>A0AAV9ZCJ5</accession>
<protein>
    <submittedName>
        <fullName evidence="2">Uncharacterized protein</fullName>
    </submittedName>
</protein>
<dbReference type="EMBL" id="JAWWNJ010000169">
    <property type="protein sequence ID" value="KAK6977410.1"/>
    <property type="molecule type" value="Genomic_DNA"/>
</dbReference>
<feature type="region of interest" description="Disordered" evidence="1">
    <location>
        <begin position="104"/>
        <end position="161"/>
    </location>
</feature>
<feature type="compositionally biased region" description="Polar residues" evidence="1">
    <location>
        <begin position="192"/>
        <end position="203"/>
    </location>
</feature>
<evidence type="ECO:0000313" key="3">
    <source>
        <dbReference type="Proteomes" id="UP001362999"/>
    </source>
</evidence>
<evidence type="ECO:0000256" key="1">
    <source>
        <dbReference type="SAM" id="MobiDB-lite"/>
    </source>
</evidence>
<comment type="caution">
    <text evidence="2">The sequence shown here is derived from an EMBL/GenBank/DDBJ whole genome shotgun (WGS) entry which is preliminary data.</text>
</comment>
<proteinExistence type="predicted"/>
<gene>
    <name evidence="2" type="ORF">R3P38DRAFT_3473632</name>
</gene>
<keyword evidence="3" id="KW-1185">Reference proteome</keyword>
<dbReference type="AlphaFoldDB" id="A0AAV9ZCJ5"/>
<feature type="region of interest" description="Disordered" evidence="1">
    <location>
        <begin position="192"/>
        <end position="227"/>
    </location>
</feature>
<feature type="compositionally biased region" description="Basic and acidic residues" evidence="1">
    <location>
        <begin position="215"/>
        <end position="227"/>
    </location>
</feature>